<dbReference type="InterPro" id="IPR049326">
    <property type="entry name" value="Rhodopsin_dom_fungi"/>
</dbReference>
<comment type="similarity">
    <text evidence="5">Belongs to the SAT4 family.</text>
</comment>
<dbReference type="Pfam" id="PF20684">
    <property type="entry name" value="Fung_rhodopsin"/>
    <property type="match status" value="1"/>
</dbReference>
<protein>
    <recommendedName>
        <fullName evidence="7">Rhodopsin domain-containing protein</fullName>
    </recommendedName>
</protein>
<dbReference type="EMBL" id="ML977358">
    <property type="protein sequence ID" value="KAF2106974.1"/>
    <property type="molecule type" value="Genomic_DNA"/>
</dbReference>
<evidence type="ECO:0000256" key="2">
    <source>
        <dbReference type="ARBA" id="ARBA00022692"/>
    </source>
</evidence>
<comment type="subcellular location">
    <subcellularLocation>
        <location evidence="1">Membrane</location>
        <topology evidence="1">Multi-pass membrane protein</topology>
    </subcellularLocation>
</comment>
<dbReference type="Proteomes" id="UP000799770">
    <property type="component" value="Unassembled WGS sequence"/>
</dbReference>
<feature type="domain" description="Rhodopsin" evidence="7">
    <location>
        <begin position="59"/>
        <end position="301"/>
    </location>
</feature>
<sequence length="407" mass="44145">MEALFHSLSPEEQAIFLNGPALKPPPGIIPQFTNPPNRNALCFGIVVTGTILALLAVGMRLYTKIFCVKRLRIEDCVMVSALAFHAGFVYIAWTLYNFPGGFVHQWNIRLKDVPVLLRGVNLGALLYGLAMMLLKVAILLDWIHIFGLSLTIRRKLYLTCILIIGVTIAFYSACVLSEIFACTPRSKIWNVFEPGTCVNTYAINVASSTFNFVLDVVMLVIPQQIIWQLTLSTQKKVAISAVFAVGILACVCGLLRIIYSVPFLTSPDKSYHVSAFALSAAGETTVGFLVLCIPSLPKLVKSTPVLQNLLAKMQTWVGLASADGEDNSRKGLPSWIRVRSGQRQLNGSDIGVSCLQESGLFGGAGSPAHMSISGVDVPEKSHATNRMRATGSDGSSNGVEFITVHEV</sequence>
<feature type="transmembrane region" description="Helical" evidence="6">
    <location>
        <begin position="201"/>
        <end position="221"/>
    </location>
</feature>
<evidence type="ECO:0000256" key="5">
    <source>
        <dbReference type="ARBA" id="ARBA00038359"/>
    </source>
</evidence>
<feature type="transmembrane region" description="Helical" evidence="6">
    <location>
        <begin position="75"/>
        <end position="96"/>
    </location>
</feature>
<proteinExistence type="inferred from homology"/>
<evidence type="ECO:0000313" key="9">
    <source>
        <dbReference type="Proteomes" id="UP000799770"/>
    </source>
</evidence>
<dbReference type="OrthoDB" id="4682787at2759"/>
<dbReference type="GO" id="GO:0016020">
    <property type="term" value="C:membrane"/>
    <property type="evidence" value="ECO:0007669"/>
    <property type="project" value="UniProtKB-SubCell"/>
</dbReference>
<accession>A0A6A5YJR9</accession>
<evidence type="ECO:0000256" key="6">
    <source>
        <dbReference type="SAM" id="Phobius"/>
    </source>
</evidence>
<dbReference type="AlphaFoldDB" id="A0A6A5YJR9"/>
<dbReference type="PANTHER" id="PTHR33048">
    <property type="entry name" value="PTH11-LIKE INTEGRAL MEMBRANE PROTEIN (AFU_ORTHOLOGUE AFUA_5G11245)"/>
    <property type="match status" value="1"/>
</dbReference>
<gene>
    <name evidence="8" type="ORF">BDV96DRAFT_654304</name>
</gene>
<evidence type="ECO:0000256" key="4">
    <source>
        <dbReference type="ARBA" id="ARBA00023136"/>
    </source>
</evidence>
<dbReference type="InterPro" id="IPR052337">
    <property type="entry name" value="SAT4-like"/>
</dbReference>
<feature type="transmembrane region" description="Helical" evidence="6">
    <location>
        <begin position="124"/>
        <end position="144"/>
    </location>
</feature>
<name>A0A6A5YJR9_9PLEO</name>
<evidence type="ECO:0000256" key="1">
    <source>
        <dbReference type="ARBA" id="ARBA00004141"/>
    </source>
</evidence>
<evidence type="ECO:0000256" key="3">
    <source>
        <dbReference type="ARBA" id="ARBA00022989"/>
    </source>
</evidence>
<keyword evidence="2 6" id="KW-0812">Transmembrane</keyword>
<keyword evidence="9" id="KW-1185">Reference proteome</keyword>
<keyword evidence="4 6" id="KW-0472">Membrane</keyword>
<evidence type="ECO:0000313" key="8">
    <source>
        <dbReference type="EMBL" id="KAF2106974.1"/>
    </source>
</evidence>
<feature type="transmembrane region" description="Helical" evidence="6">
    <location>
        <begin position="237"/>
        <end position="259"/>
    </location>
</feature>
<reference evidence="8" key="1">
    <citation type="journal article" date="2020" name="Stud. Mycol.">
        <title>101 Dothideomycetes genomes: a test case for predicting lifestyles and emergence of pathogens.</title>
        <authorList>
            <person name="Haridas S."/>
            <person name="Albert R."/>
            <person name="Binder M."/>
            <person name="Bloem J."/>
            <person name="Labutti K."/>
            <person name="Salamov A."/>
            <person name="Andreopoulos B."/>
            <person name="Baker S."/>
            <person name="Barry K."/>
            <person name="Bills G."/>
            <person name="Bluhm B."/>
            <person name="Cannon C."/>
            <person name="Castanera R."/>
            <person name="Culley D."/>
            <person name="Daum C."/>
            <person name="Ezra D."/>
            <person name="Gonzalez J."/>
            <person name="Henrissat B."/>
            <person name="Kuo A."/>
            <person name="Liang C."/>
            <person name="Lipzen A."/>
            <person name="Lutzoni F."/>
            <person name="Magnuson J."/>
            <person name="Mondo S."/>
            <person name="Nolan M."/>
            <person name="Ohm R."/>
            <person name="Pangilinan J."/>
            <person name="Park H.-J."/>
            <person name="Ramirez L."/>
            <person name="Alfaro M."/>
            <person name="Sun H."/>
            <person name="Tritt A."/>
            <person name="Yoshinaga Y."/>
            <person name="Zwiers L.-H."/>
            <person name="Turgeon B."/>
            <person name="Goodwin S."/>
            <person name="Spatafora J."/>
            <person name="Crous P."/>
            <person name="Grigoriev I."/>
        </authorList>
    </citation>
    <scope>NUCLEOTIDE SEQUENCE</scope>
    <source>
        <strain evidence="8">CBS 627.86</strain>
    </source>
</reference>
<keyword evidence="3 6" id="KW-1133">Transmembrane helix</keyword>
<feature type="transmembrane region" description="Helical" evidence="6">
    <location>
        <begin position="271"/>
        <end position="293"/>
    </location>
</feature>
<feature type="transmembrane region" description="Helical" evidence="6">
    <location>
        <begin position="156"/>
        <end position="181"/>
    </location>
</feature>
<evidence type="ECO:0000259" key="7">
    <source>
        <dbReference type="Pfam" id="PF20684"/>
    </source>
</evidence>
<feature type="transmembrane region" description="Helical" evidence="6">
    <location>
        <begin position="40"/>
        <end position="63"/>
    </location>
</feature>
<organism evidence="8 9">
    <name type="scientific">Lophiotrema nucula</name>
    <dbReference type="NCBI Taxonomy" id="690887"/>
    <lineage>
        <taxon>Eukaryota</taxon>
        <taxon>Fungi</taxon>
        <taxon>Dikarya</taxon>
        <taxon>Ascomycota</taxon>
        <taxon>Pezizomycotina</taxon>
        <taxon>Dothideomycetes</taxon>
        <taxon>Pleosporomycetidae</taxon>
        <taxon>Pleosporales</taxon>
        <taxon>Lophiotremataceae</taxon>
        <taxon>Lophiotrema</taxon>
    </lineage>
</organism>
<dbReference type="PANTHER" id="PTHR33048:SF47">
    <property type="entry name" value="INTEGRAL MEMBRANE PROTEIN-RELATED"/>
    <property type="match status" value="1"/>
</dbReference>